<evidence type="ECO:0000256" key="3">
    <source>
        <dbReference type="ARBA" id="ARBA00022840"/>
    </source>
</evidence>
<evidence type="ECO:0000256" key="1">
    <source>
        <dbReference type="ARBA" id="ARBA00022448"/>
    </source>
</evidence>
<dbReference type="Pfam" id="PF00005">
    <property type="entry name" value="ABC_tran"/>
    <property type="match status" value="1"/>
</dbReference>
<dbReference type="PANTHER" id="PTHR42781">
    <property type="entry name" value="SPERMIDINE/PUTRESCINE IMPORT ATP-BINDING PROTEIN POTA"/>
    <property type="match status" value="1"/>
</dbReference>
<sequence>MIVVEEVSRRYTEADGWVLRFISFEVSDGCTLSIIGPSGCGKTTLLYLMAGLLEPTEGRISITPSAKIHRNGSGKPAIVFQDFGLFPWKTVFDNIALGMRMAGVGRRQSAETTRRLMNELGIGELGKRYPVQLSGGQKQRVAIARALALQPEVLLLDEPFSSLDAITREHLQNLVKDLWRMHGLSYVLVTHSVEEAVFMGQTVLVLQGKPATVAHRIENPLFDTPDFRMHPAFFETVRKVRLALAELPENRADTGKRL</sequence>
<protein>
    <submittedName>
        <fullName evidence="5">ABC transporter ATP-binding protein</fullName>
    </submittedName>
</protein>
<evidence type="ECO:0000259" key="4">
    <source>
        <dbReference type="PROSITE" id="PS50893"/>
    </source>
</evidence>
<dbReference type="InterPro" id="IPR017871">
    <property type="entry name" value="ABC_transporter-like_CS"/>
</dbReference>
<evidence type="ECO:0000313" key="5">
    <source>
        <dbReference type="EMBL" id="HGU33770.1"/>
    </source>
</evidence>
<dbReference type="PROSITE" id="PS00211">
    <property type="entry name" value="ABC_TRANSPORTER_1"/>
    <property type="match status" value="1"/>
</dbReference>
<dbReference type="InterPro" id="IPR027417">
    <property type="entry name" value="P-loop_NTPase"/>
</dbReference>
<name>A0A7C4VR48_9BACT</name>
<organism evidence="5">
    <name type="scientific">Desulfatirhabdium butyrativorans</name>
    <dbReference type="NCBI Taxonomy" id="340467"/>
    <lineage>
        <taxon>Bacteria</taxon>
        <taxon>Pseudomonadati</taxon>
        <taxon>Thermodesulfobacteriota</taxon>
        <taxon>Desulfobacteria</taxon>
        <taxon>Desulfobacterales</taxon>
        <taxon>Desulfatirhabdiaceae</taxon>
        <taxon>Desulfatirhabdium</taxon>
    </lineage>
</organism>
<keyword evidence="1" id="KW-0813">Transport</keyword>
<dbReference type="InterPro" id="IPR003439">
    <property type="entry name" value="ABC_transporter-like_ATP-bd"/>
</dbReference>
<dbReference type="SMART" id="SM00382">
    <property type="entry name" value="AAA"/>
    <property type="match status" value="1"/>
</dbReference>
<dbReference type="AlphaFoldDB" id="A0A7C4VR48"/>
<evidence type="ECO:0000256" key="2">
    <source>
        <dbReference type="ARBA" id="ARBA00022741"/>
    </source>
</evidence>
<gene>
    <name evidence="5" type="ORF">ENS29_13085</name>
</gene>
<dbReference type="EMBL" id="DSUH01000300">
    <property type="protein sequence ID" value="HGU33770.1"/>
    <property type="molecule type" value="Genomic_DNA"/>
</dbReference>
<dbReference type="SUPFAM" id="SSF52540">
    <property type="entry name" value="P-loop containing nucleoside triphosphate hydrolases"/>
    <property type="match status" value="1"/>
</dbReference>
<feature type="domain" description="ABC transporter" evidence="4">
    <location>
        <begin position="2"/>
        <end position="233"/>
    </location>
</feature>
<keyword evidence="3 5" id="KW-0067">ATP-binding</keyword>
<comment type="caution">
    <text evidence="5">The sequence shown here is derived from an EMBL/GenBank/DDBJ whole genome shotgun (WGS) entry which is preliminary data.</text>
</comment>
<dbReference type="GO" id="GO:0016887">
    <property type="term" value="F:ATP hydrolysis activity"/>
    <property type="evidence" value="ECO:0007669"/>
    <property type="project" value="InterPro"/>
</dbReference>
<dbReference type="InterPro" id="IPR003593">
    <property type="entry name" value="AAA+_ATPase"/>
</dbReference>
<keyword evidence="2" id="KW-0547">Nucleotide-binding</keyword>
<proteinExistence type="predicted"/>
<dbReference type="PANTHER" id="PTHR42781:SF8">
    <property type="entry name" value="BICARBONATE TRANSPORT ATP-BINDING PROTEIN CMPC"/>
    <property type="match status" value="1"/>
</dbReference>
<dbReference type="GO" id="GO:0005524">
    <property type="term" value="F:ATP binding"/>
    <property type="evidence" value="ECO:0007669"/>
    <property type="project" value="UniProtKB-KW"/>
</dbReference>
<reference evidence="5" key="1">
    <citation type="journal article" date="2020" name="mSystems">
        <title>Genome- and Community-Level Interaction Insights into Carbon Utilization and Element Cycling Functions of Hydrothermarchaeota in Hydrothermal Sediment.</title>
        <authorList>
            <person name="Zhou Z."/>
            <person name="Liu Y."/>
            <person name="Xu W."/>
            <person name="Pan J."/>
            <person name="Luo Z.H."/>
            <person name="Li M."/>
        </authorList>
    </citation>
    <scope>NUCLEOTIDE SEQUENCE [LARGE SCALE GENOMIC DNA]</scope>
    <source>
        <strain evidence="5">SpSt-477</strain>
    </source>
</reference>
<dbReference type="Gene3D" id="3.40.50.300">
    <property type="entry name" value="P-loop containing nucleotide triphosphate hydrolases"/>
    <property type="match status" value="1"/>
</dbReference>
<accession>A0A7C4VR48</accession>
<dbReference type="CDD" id="cd03293">
    <property type="entry name" value="ABC_NrtD_SsuB_transporters"/>
    <property type="match status" value="1"/>
</dbReference>
<dbReference type="InterPro" id="IPR050093">
    <property type="entry name" value="ABC_SmlMolc_Importer"/>
</dbReference>
<dbReference type="PROSITE" id="PS50893">
    <property type="entry name" value="ABC_TRANSPORTER_2"/>
    <property type="match status" value="1"/>
</dbReference>